<gene>
    <name evidence="2" type="ORF">HNQ75_004036</name>
</gene>
<sequence>MLLRFVSIVLALAILSGGPLRAEDPVADAQEVVSRQIIAFSRGDATGAFAEAGPNMRNSISDESRFLAMILQRYPPLEAVRNYAFGRSKLVGGGEFILQEVMLADRDGSDWTAIFEIRLLDSGIYKVNGIRLRPNRANRGI</sequence>
<dbReference type="Proteomes" id="UP000535501">
    <property type="component" value="Unassembled WGS sequence"/>
</dbReference>
<accession>A0A7W9Z0Y8</accession>
<feature type="signal peptide" evidence="1">
    <location>
        <begin position="1"/>
        <end position="22"/>
    </location>
</feature>
<feature type="chain" id="PRO_5031062538" description="DUF4864 domain-containing protein" evidence="1">
    <location>
        <begin position="23"/>
        <end position="141"/>
    </location>
</feature>
<protein>
    <recommendedName>
        <fullName evidence="4">DUF4864 domain-containing protein</fullName>
    </recommendedName>
</protein>
<keyword evidence="3" id="KW-1185">Reference proteome</keyword>
<dbReference type="EMBL" id="JACHEJ010000017">
    <property type="protein sequence ID" value="MBB6182048.1"/>
    <property type="molecule type" value="Genomic_DNA"/>
</dbReference>
<dbReference type="AlphaFoldDB" id="A0A7W9Z0Y8"/>
<evidence type="ECO:0000313" key="2">
    <source>
        <dbReference type="EMBL" id="MBB6182048.1"/>
    </source>
</evidence>
<keyword evidence="1" id="KW-0732">Signal</keyword>
<organism evidence="2 3">
    <name type="scientific">Pseudorhizobium flavum</name>
    <dbReference type="NCBI Taxonomy" id="1335061"/>
    <lineage>
        <taxon>Bacteria</taxon>
        <taxon>Pseudomonadati</taxon>
        <taxon>Pseudomonadota</taxon>
        <taxon>Alphaproteobacteria</taxon>
        <taxon>Hyphomicrobiales</taxon>
        <taxon>Rhizobiaceae</taxon>
        <taxon>Rhizobium/Agrobacterium group</taxon>
        <taxon>Pseudorhizobium</taxon>
    </lineage>
</organism>
<evidence type="ECO:0000313" key="3">
    <source>
        <dbReference type="Proteomes" id="UP000535501"/>
    </source>
</evidence>
<comment type="caution">
    <text evidence="2">The sequence shown here is derived from an EMBL/GenBank/DDBJ whole genome shotgun (WGS) entry which is preliminary data.</text>
</comment>
<reference evidence="2 3" key="1">
    <citation type="submission" date="2020-08" db="EMBL/GenBank/DDBJ databases">
        <title>Genomic Encyclopedia of Type Strains, Phase IV (KMG-IV): sequencing the most valuable type-strain genomes for metagenomic binning, comparative biology and taxonomic classification.</title>
        <authorList>
            <person name="Goeker M."/>
        </authorList>
    </citation>
    <scope>NUCLEOTIDE SEQUENCE [LARGE SCALE GENOMIC DNA]</scope>
    <source>
        <strain evidence="2 3">DSM 102134</strain>
    </source>
</reference>
<name>A0A7W9Z0Y8_9HYPH</name>
<dbReference type="InterPro" id="IPR032347">
    <property type="entry name" value="DUF4864"/>
</dbReference>
<evidence type="ECO:0000256" key="1">
    <source>
        <dbReference type="SAM" id="SignalP"/>
    </source>
</evidence>
<dbReference type="Pfam" id="PF16156">
    <property type="entry name" value="DUF4864"/>
    <property type="match status" value="1"/>
</dbReference>
<proteinExistence type="predicted"/>
<dbReference type="RefSeq" id="WP_077546251.1">
    <property type="nucleotide sequence ID" value="NZ_JACHEJ010000017.1"/>
</dbReference>
<evidence type="ECO:0008006" key="4">
    <source>
        <dbReference type="Google" id="ProtNLM"/>
    </source>
</evidence>